<dbReference type="PIRSF" id="PIRSF001439">
    <property type="entry name" value="CryM"/>
    <property type="match status" value="1"/>
</dbReference>
<name>A0A423PL44_9GAMM</name>
<accession>A0A423PL44</accession>
<sequence length="323" mass="34017">MLIIDEQTAGHLLDAQEAFHAVEETFAAMARGQARNFPVVREALGHADALYGFKSGFDSAGATLGLKAGGYWPHNAEHGLTNHQSSVFLFDPDTGRPTAMVSGNHLTAMRTAAACAVSIRHLARTDADTLGIVGAGHQAVYQLRAAAAQRRFERVVAWNRTPGRLTELAAAAEALGLAFETPPLHRLGHEADVIVTITSCHEPLLMAEHVGPGTHLACMGTDTAGKQEIDPLILQQAQVFTDEAAQAVGLGECQHAVDAGQLDVERIQALGDVVTGQCAGRTAAGDITVFDGTGVGLQDLSVARRVAARALEAGRGQHIHFGH</sequence>
<keyword evidence="2" id="KW-1185">Reference proteome</keyword>
<protein>
    <submittedName>
        <fullName evidence="1">Ornithine cyclodeaminase</fullName>
    </submittedName>
</protein>
<dbReference type="GO" id="GO:0005737">
    <property type="term" value="C:cytoplasm"/>
    <property type="evidence" value="ECO:0007669"/>
    <property type="project" value="TreeGrafter"/>
</dbReference>
<reference evidence="1 2" key="1">
    <citation type="submission" date="2013-10" db="EMBL/GenBank/DDBJ databases">
        <title>Salinisphaera orenii MK-B5 Genome Sequencing.</title>
        <authorList>
            <person name="Lai Q."/>
            <person name="Li C."/>
            <person name="Shao Z."/>
        </authorList>
    </citation>
    <scope>NUCLEOTIDE SEQUENCE [LARGE SCALE GENOMIC DNA]</scope>
    <source>
        <strain evidence="1 2">MK-B5</strain>
    </source>
</reference>
<dbReference type="PANTHER" id="PTHR13812:SF19">
    <property type="entry name" value="KETIMINE REDUCTASE MU-CRYSTALLIN"/>
    <property type="match status" value="1"/>
</dbReference>
<dbReference type="InterPro" id="IPR003462">
    <property type="entry name" value="ODC_Mu_crystall"/>
</dbReference>
<dbReference type="PANTHER" id="PTHR13812">
    <property type="entry name" value="KETIMINE REDUCTASE MU-CRYSTALLIN"/>
    <property type="match status" value="1"/>
</dbReference>
<dbReference type="RefSeq" id="WP_123631544.1">
    <property type="nucleotide sequence ID" value="NZ_AYKH01000023.1"/>
</dbReference>
<dbReference type="EMBL" id="AYKH01000023">
    <property type="protein sequence ID" value="ROO26299.1"/>
    <property type="molecule type" value="Genomic_DNA"/>
</dbReference>
<comment type="caution">
    <text evidence="1">The sequence shown here is derived from an EMBL/GenBank/DDBJ whole genome shotgun (WGS) entry which is preliminary data.</text>
</comment>
<dbReference type="Proteomes" id="UP000283993">
    <property type="component" value="Unassembled WGS sequence"/>
</dbReference>
<gene>
    <name evidence="1" type="ORF">SAOR_11450</name>
</gene>
<evidence type="ECO:0000313" key="1">
    <source>
        <dbReference type="EMBL" id="ROO26299.1"/>
    </source>
</evidence>
<dbReference type="Gene3D" id="3.30.1780.10">
    <property type="entry name" value="ornithine cyclodeaminase, domain 1"/>
    <property type="match status" value="1"/>
</dbReference>
<dbReference type="Pfam" id="PF02423">
    <property type="entry name" value="OCD_Mu_crystall"/>
    <property type="match status" value="1"/>
</dbReference>
<dbReference type="InterPro" id="IPR023401">
    <property type="entry name" value="ODC_N"/>
</dbReference>
<dbReference type="Gene3D" id="3.40.50.720">
    <property type="entry name" value="NAD(P)-binding Rossmann-like Domain"/>
    <property type="match status" value="1"/>
</dbReference>
<dbReference type="InterPro" id="IPR054860">
    <property type="entry name" value="BhcD-like"/>
</dbReference>
<evidence type="ECO:0000313" key="2">
    <source>
        <dbReference type="Proteomes" id="UP000283993"/>
    </source>
</evidence>
<dbReference type="InterPro" id="IPR036291">
    <property type="entry name" value="NAD(P)-bd_dom_sf"/>
</dbReference>
<dbReference type="SUPFAM" id="SSF51735">
    <property type="entry name" value="NAD(P)-binding Rossmann-fold domains"/>
    <property type="match status" value="1"/>
</dbReference>
<organism evidence="1 2">
    <name type="scientific">Salinisphaera orenii MK-B5</name>
    <dbReference type="NCBI Taxonomy" id="856730"/>
    <lineage>
        <taxon>Bacteria</taxon>
        <taxon>Pseudomonadati</taxon>
        <taxon>Pseudomonadota</taxon>
        <taxon>Gammaproteobacteria</taxon>
        <taxon>Salinisphaerales</taxon>
        <taxon>Salinisphaeraceae</taxon>
        <taxon>Salinisphaera</taxon>
    </lineage>
</organism>
<dbReference type="AlphaFoldDB" id="A0A423PL44"/>
<dbReference type="NCBIfam" id="NF045643">
    <property type="entry name" value="ImmsucRedBhcD"/>
    <property type="match status" value="1"/>
</dbReference>
<proteinExistence type="predicted"/>